<dbReference type="Pfam" id="PF07690">
    <property type="entry name" value="MFS_1"/>
    <property type="match status" value="1"/>
</dbReference>
<protein>
    <recommendedName>
        <fullName evidence="7">Major facilitator superfamily (MFS) profile domain-containing protein</fullName>
    </recommendedName>
</protein>
<feature type="transmembrane region" description="Helical" evidence="6">
    <location>
        <begin position="327"/>
        <end position="345"/>
    </location>
</feature>
<dbReference type="PROSITE" id="PS50850">
    <property type="entry name" value="MFS"/>
    <property type="match status" value="1"/>
</dbReference>
<evidence type="ECO:0000313" key="8">
    <source>
        <dbReference type="EMBL" id="CAL1541334.1"/>
    </source>
</evidence>
<dbReference type="EMBL" id="CAXITT010000425">
    <property type="protein sequence ID" value="CAL1541334.1"/>
    <property type="molecule type" value="Genomic_DNA"/>
</dbReference>
<dbReference type="Proteomes" id="UP001497497">
    <property type="component" value="Unassembled WGS sequence"/>
</dbReference>
<evidence type="ECO:0000313" key="9">
    <source>
        <dbReference type="Proteomes" id="UP001497497"/>
    </source>
</evidence>
<dbReference type="PANTHER" id="PTHR23511:SF34">
    <property type="entry name" value="SYNAPTIC VESICLE GLYCOPROTEIN 2"/>
    <property type="match status" value="1"/>
</dbReference>
<dbReference type="InterPro" id="IPR036259">
    <property type="entry name" value="MFS_trans_sf"/>
</dbReference>
<dbReference type="GO" id="GO:0022857">
    <property type="term" value="F:transmembrane transporter activity"/>
    <property type="evidence" value="ECO:0007669"/>
    <property type="project" value="InterPro"/>
</dbReference>
<feature type="transmembrane region" description="Helical" evidence="6">
    <location>
        <begin position="124"/>
        <end position="143"/>
    </location>
</feature>
<keyword evidence="5 6" id="KW-0472">Membrane</keyword>
<comment type="subcellular location">
    <subcellularLocation>
        <location evidence="1">Membrane</location>
        <topology evidence="1">Multi-pass membrane protein</topology>
    </subcellularLocation>
</comment>
<feature type="transmembrane region" description="Helical" evidence="6">
    <location>
        <begin position="27"/>
        <end position="50"/>
    </location>
</feature>
<dbReference type="InterPro" id="IPR020846">
    <property type="entry name" value="MFS_dom"/>
</dbReference>
<feature type="transmembrane region" description="Helical" evidence="6">
    <location>
        <begin position="384"/>
        <end position="407"/>
    </location>
</feature>
<feature type="transmembrane region" description="Helical" evidence="6">
    <location>
        <begin position="62"/>
        <end position="82"/>
    </location>
</feature>
<evidence type="ECO:0000256" key="3">
    <source>
        <dbReference type="ARBA" id="ARBA00022692"/>
    </source>
</evidence>
<feature type="non-terminal residue" evidence="8">
    <location>
        <position position="439"/>
    </location>
</feature>
<keyword evidence="3 6" id="KW-0812">Transmembrane</keyword>
<evidence type="ECO:0000256" key="5">
    <source>
        <dbReference type="ARBA" id="ARBA00023136"/>
    </source>
</evidence>
<evidence type="ECO:0000256" key="2">
    <source>
        <dbReference type="ARBA" id="ARBA00022448"/>
    </source>
</evidence>
<dbReference type="SUPFAM" id="SSF103473">
    <property type="entry name" value="MFS general substrate transporter"/>
    <property type="match status" value="1"/>
</dbReference>
<feature type="transmembrane region" description="Helical" evidence="6">
    <location>
        <begin position="179"/>
        <end position="196"/>
    </location>
</feature>
<feature type="transmembrane region" description="Helical" evidence="6">
    <location>
        <begin position="351"/>
        <end position="372"/>
    </location>
</feature>
<dbReference type="GO" id="GO:0016020">
    <property type="term" value="C:membrane"/>
    <property type="evidence" value="ECO:0007669"/>
    <property type="project" value="UniProtKB-SubCell"/>
</dbReference>
<feature type="non-terminal residue" evidence="8">
    <location>
        <position position="1"/>
    </location>
</feature>
<proteinExistence type="predicted"/>
<evidence type="ECO:0000256" key="6">
    <source>
        <dbReference type="SAM" id="Phobius"/>
    </source>
</evidence>
<feature type="transmembrane region" description="Helical" evidence="6">
    <location>
        <begin position="150"/>
        <end position="173"/>
    </location>
</feature>
<keyword evidence="4 6" id="KW-1133">Transmembrane helix</keyword>
<evidence type="ECO:0000259" key="7">
    <source>
        <dbReference type="PROSITE" id="PS50850"/>
    </source>
</evidence>
<feature type="domain" description="Major facilitator superfamily (MFS) profile" evidence="7">
    <location>
        <begin position="27"/>
        <end position="438"/>
    </location>
</feature>
<organism evidence="8 9">
    <name type="scientific">Lymnaea stagnalis</name>
    <name type="common">Great pond snail</name>
    <name type="synonym">Helix stagnalis</name>
    <dbReference type="NCBI Taxonomy" id="6523"/>
    <lineage>
        <taxon>Eukaryota</taxon>
        <taxon>Metazoa</taxon>
        <taxon>Spiralia</taxon>
        <taxon>Lophotrochozoa</taxon>
        <taxon>Mollusca</taxon>
        <taxon>Gastropoda</taxon>
        <taxon>Heterobranchia</taxon>
        <taxon>Euthyneura</taxon>
        <taxon>Panpulmonata</taxon>
        <taxon>Hygrophila</taxon>
        <taxon>Lymnaeoidea</taxon>
        <taxon>Lymnaeidae</taxon>
        <taxon>Lymnaea</taxon>
    </lineage>
</organism>
<feature type="transmembrane region" description="Helical" evidence="6">
    <location>
        <begin position="294"/>
        <end position="315"/>
    </location>
</feature>
<keyword evidence="2" id="KW-0813">Transport</keyword>
<gene>
    <name evidence="8" type="ORF">GSLYS_00014940001</name>
</gene>
<feature type="transmembrane region" description="Helical" evidence="6">
    <location>
        <begin position="94"/>
        <end position="118"/>
    </location>
</feature>
<dbReference type="InterPro" id="IPR011701">
    <property type="entry name" value="MFS"/>
</dbReference>
<feature type="transmembrane region" description="Helical" evidence="6">
    <location>
        <begin position="260"/>
        <end position="282"/>
    </location>
</feature>
<evidence type="ECO:0000256" key="1">
    <source>
        <dbReference type="ARBA" id="ARBA00004141"/>
    </source>
</evidence>
<comment type="caution">
    <text evidence="8">The sequence shown here is derived from an EMBL/GenBank/DDBJ whole genome shotgun (WGS) entry which is preliminary data.</text>
</comment>
<evidence type="ECO:0000256" key="4">
    <source>
        <dbReference type="ARBA" id="ARBA00022989"/>
    </source>
</evidence>
<dbReference type="AlphaFoldDB" id="A0AAV2I429"/>
<reference evidence="8 9" key="1">
    <citation type="submission" date="2024-04" db="EMBL/GenBank/DDBJ databases">
        <authorList>
            <consortium name="Genoscope - CEA"/>
            <person name="William W."/>
        </authorList>
    </citation>
    <scope>NUCLEOTIDE SEQUENCE [LARGE SCALE GENOMIC DNA]</scope>
</reference>
<keyword evidence="9" id="KW-1185">Reference proteome</keyword>
<dbReference type="Gene3D" id="1.20.1250.20">
    <property type="entry name" value="MFS general substrate transporter like domains"/>
    <property type="match status" value="1"/>
</dbReference>
<dbReference type="PANTHER" id="PTHR23511">
    <property type="entry name" value="SYNAPTIC VESICLE GLYCOPROTEIN 2"/>
    <property type="match status" value="1"/>
</dbReference>
<sequence>KYGSTGKPHHLDDLLSSLKLGQFHWRMLALVGGGYFAVCSEMMLFIFLSTPIRKEWDLDTMHFPWLPFCSGITGIIGGYAAGTISDRCGRLLPFLFGIVFIAIFGLLSAFAPSFPLFIASRCMVTVGTGAFEAVGFVLLLEFLPRHQRGAILVVVTLCGALGAVLAGGFAWLILPRFGWRWFVGACAAPAILLLGYQPFAFFESPRFLFTIGKKSKALKVLKAMGRINKCEIPDLDNIICPVSDKPKGRLMQLFTGELKIRTLVFSCIWFLQAAGYWGVTAYLPEYMAKLGAEFYFNVFSVFIGEIPGLFLAMILIERYMLGRVRTLRFFSAFTAIALLLFSFIPEHAFKSVLIILCYFSMVPIYSILNAFTPELYPTDVRSTAMAWMNIVIEIPGLITPFVGATLVSCDIPWVYPLTWGCLFVVQCVFTFAIKTETAG</sequence>
<name>A0AAV2I429_LYMST</name>
<feature type="transmembrane region" description="Helical" evidence="6">
    <location>
        <begin position="413"/>
        <end position="433"/>
    </location>
</feature>
<accession>A0AAV2I429</accession>